<dbReference type="CDD" id="cd00214">
    <property type="entry name" value="Calpain_III"/>
    <property type="match status" value="1"/>
</dbReference>
<evidence type="ECO:0000313" key="6">
    <source>
        <dbReference type="EMBL" id="KOX71497.1"/>
    </source>
</evidence>
<comment type="similarity">
    <text evidence="1">Belongs to the peptidase C2 family.</text>
</comment>
<proteinExistence type="inferred from homology"/>
<dbReference type="GO" id="GO:0004198">
    <property type="term" value="F:calcium-dependent cysteine-type endopeptidase activity"/>
    <property type="evidence" value="ECO:0007669"/>
    <property type="project" value="InterPro"/>
</dbReference>
<protein>
    <submittedName>
        <fullName evidence="6">Calpain-C</fullName>
    </submittedName>
</protein>
<dbReference type="SUPFAM" id="SSF47473">
    <property type="entry name" value="EF-hand"/>
    <property type="match status" value="1"/>
</dbReference>
<dbReference type="OrthoDB" id="424753at2759"/>
<evidence type="ECO:0000256" key="2">
    <source>
        <dbReference type="PIRSR" id="PIRSR622684-1"/>
    </source>
</evidence>
<comment type="caution">
    <text evidence="3">Lacks conserved residue(s) required for the propagation of feature annotation.</text>
</comment>
<dbReference type="GO" id="GO:0005509">
    <property type="term" value="F:calcium ion binding"/>
    <property type="evidence" value="ECO:0007669"/>
    <property type="project" value="InterPro"/>
</dbReference>
<dbReference type="SUPFAM" id="SSF54001">
    <property type="entry name" value="Cysteine proteinases"/>
    <property type="match status" value="3"/>
</dbReference>
<dbReference type="InterPro" id="IPR033883">
    <property type="entry name" value="C2_III"/>
</dbReference>
<name>A0A0M8ZUZ2_9HYME</name>
<dbReference type="Gene3D" id="1.10.238.10">
    <property type="entry name" value="EF-hand"/>
    <property type="match status" value="1"/>
</dbReference>
<dbReference type="GO" id="GO:0006508">
    <property type="term" value="P:proteolysis"/>
    <property type="evidence" value="ECO:0007669"/>
    <property type="project" value="InterPro"/>
</dbReference>
<evidence type="ECO:0000259" key="5">
    <source>
        <dbReference type="PROSITE" id="PS50222"/>
    </source>
</evidence>
<dbReference type="STRING" id="166423.A0A0M8ZUZ2"/>
<evidence type="ECO:0000256" key="3">
    <source>
        <dbReference type="PROSITE-ProRule" id="PRU00239"/>
    </source>
</evidence>
<sequence length="819" mass="93715">MSEYERIKRSCLKRGELWEDPEFPATQTSVFYHQTPPFQFQWKRPKLLTSVQRSQQFLQHSQQLRSRNWYYVRRAFTCHTLLGPERIEGERDMSSEEERQSKRSALKRKELCNRPIFVSDTPAQFDVIPGKMVLDTDVSANVEPRLQGIITMDTLSWVLFLSGLSKLEGATGDKWLVSCLGVLHLSKGLFYRVVPADQGFGNSGEPPGSPTAEYAGVFRFRLWWCGAWVEVLVDDRLPAIHGRLAFVQSRHSDQFWPALLEKAYANHGWALFLKRLQRDIEEASKRKTTSREATGERRAGSPIRIDHFQRWDQLFWRASNEKSEFDIASGYDGMPGYIRLHGSYEALKYGTLLDGLSDLTGGITESIAIRQDPTACGRVLAKLLDMTSLITCTVNNSQQQIRASTEKLANGIQMGINYRLYAIERVNNNYSMIFITSDSGLEWDEVPPMERDRLAVRNMAEGEFWISYSDFVKTFTHLEVVHLDAETSRDEPSLHSKHTWQMKLYQGSWRRGVTAGGCRNNEETFHINPQLHLILSEMEEVIVSLYQHSIMEIKVIGFTAYTLPKNNTESINKQFFKKNKSLVNSQYTNSRQVSHRCQLDQGGYLLVPTTFEPTQETSFTLRVYSSKPLKLKLLDTPPSLVKSTIIKAPPLEGKGFSQYEAVFLQLADEHRTVNAFELQELLEACLPNDYIKSCASMEVCRQVVLTMDSSGSGRLKFNDFKDLMCSLKYWQAAFKNHTKEKTGILKAERLRDALLEVGFQLNTDVLSILILRYMRKDGTLRFGDFVSAILHLSDAFGIFESKDPLQNGTIKLSLTEVYI</sequence>
<dbReference type="InterPro" id="IPR002048">
    <property type="entry name" value="EF_hand_dom"/>
</dbReference>
<reference evidence="6 7" key="1">
    <citation type="submission" date="2015-07" db="EMBL/GenBank/DDBJ databases">
        <title>The genome of Melipona quadrifasciata.</title>
        <authorList>
            <person name="Pan H."/>
            <person name="Kapheim K."/>
        </authorList>
    </citation>
    <scope>NUCLEOTIDE SEQUENCE [LARGE SCALE GENOMIC DNA]</scope>
    <source>
        <strain evidence="6">0111107301</strain>
        <tissue evidence="6">Whole body</tissue>
    </source>
</reference>
<dbReference type="CDD" id="cd16197">
    <property type="entry name" value="EFh_PEF_CalpC"/>
    <property type="match status" value="1"/>
</dbReference>
<dbReference type="PANTHER" id="PTHR10183:SF394">
    <property type="entry name" value="CALPAIN-C"/>
    <property type="match status" value="1"/>
</dbReference>
<dbReference type="InterPro" id="IPR036213">
    <property type="entry name" value="Calpain_III_sf"/>
</dbReference>
<feature type="domain" description="EF-hand" evidence="5">
    <location>
        <begin position="695"/>
        <end position="730"/>
    </location>
</feature>
<organism evidence="6 7">
    <name type="scientific">Melipona quadrifasciata</name>
    <dbReference type="NCBI Taxonomy" id="166423"/>
    <lineage>
        <taxon>Eukaryota</taxon>
        <taxon>Metazoa</taxon>
        <taxon>Ecdysozoa</taxon>
        <taxon>Arthropoda</taxon>
        <taxon>Hexapoda</taxon>
        <taxon>Insecta</taxon>
        <taxon>Pterygota</taxon>
        <taxon>Neoptera</taxon>
        <taxon>Endopterygota</taxon>
        <taxon>Hymenoptera</taxon>
        <taxon>Apocrita</taxon>
        <taxon>Aculeata</taxon>
        <taxon>Apoidea</taxon>
        <taxon>Anthophila</taxon>
        <taxon>Apidae</taxon>
        <taxon>Melipona</taxon>
    </lineage>
</organism>
<dbReference type="Gene3D" id="3.90.70.10">
    <property type="entry name" value="Cysteine proteinases"/>
    <property type="match status" value="1"/>
</dbReference>
<gene>
    <name evidence="6" type="ORF">WN51_03804</name>
</gene>
<dbReference type="Proteomes" id="UP000053105">
    <property type="component" value="Unassembled WGS sequence"/>
</dbReference>
<dbReference type="InterPro" id="IPR022684">
    <property type="entry name" value="Calpain_cysteine_protease"/>
</dbReference>
<dbReference type="PROSITE" id="PS50203">
    <property type="entry name" value="CALPAIN_CAT"/>
    <property type="match status" value="1"/>
</dbReference>
<dbReference type="InterPro" id="IPR011992">
    <property type="entry name" value="EF-hand-dom_pair"/>
</dbReference>
<dbReference type="EMBL" id="KQ435835">
    <property type="protein sequence ID" value="KOX71497.1"/>
    <property type="molecule type" value="Genomic_DNA"/>
</dbReference>
<evidence type="ECO:0000256" key="1">
    <source>
        <dbReference type="ARBA" id="ARBA00007623"/>
    </source>
</evidence>
<feature type="domain" description="Calpain catalytic" evidence="4">
    <location>
        <begin position="17"/>
        <end position="484"/>
    </location>
</feature>
<dbReference type="InterPro" id="IPR022683">
    <property type="entry name" value="Calpain_III"/>
</dbReference>
<accession>A0A0M8ZUZ2</accession>
<dbReference type="SUPFAM" id="SSF49758">
    <property type="entry name" value="Calpain large subunit, middle domain (domain III)"/>
    <property type="match status" value="1"/>
</dbReference>
<dbReference type="GO" id="GO:0005737">
    <property type="term" value="C:cytoplasm"/>
    <property type="evidence" value="ECO:0007669"/>
    <property type="project" value="TreeGrafter"/>
</dbReference>
<dbReference type="SMART" id="SM00230">
    <property type="entry name" value="CysPc"/>
    <property type="match status" value="1"/>
</dbReference>
<dbReference type="InterPro" id="IPR022682">
    <property type="entry name" value="Calpain_domain_III"/>
</dbReference>
<dbReference type="Gene3D" id="2.60.120.380">
    <property type="match status" value="1"/>
</dbReference>
<dbReference type="PROSITE" id="PS50222">
    <property type="entry name" value="EF_HAND_2"/>
    <property type="match status" value="1"/>
</dbReference>
<evidence type="ECO:0000313" key="7">
    <source>
        <dbReference type="Proteomes" id="UP000053105"/>
    </source>
</evidence>
<feature type="active site" evidence="2">
    <location>
        <position position="428"/>
    </location>
</feature>
<dbReference type="InterPro" id="IPR001300">
    <property type="entry name" value="Peptidase_C2_calpain_cat"/>
</dbReference>
<dbReference type="SMART" id="SM00720">
    <property type="entry name" value="calpain_III"/>
    <property type="match status" value="1"/>
</dbReference>
<dbReference type="PANTHER" id="PTHR10183">
    <property type="entry name" value="CALPAIN"/>
    <property type="match status" value="1"/>
</dbReference>
<dbReference type="AlphaFoldDB" id="A0A0M8ZUZ2"/>
<dbReference type="Pfam" id="PF00648">
    <property type="entry name" value="Peptidase_C2"/>
    <property type="match status" value="2"/>
</dbReference>
<keyword evidence="7" id="KW-1185">Reference proteome</keyword>
<dbReference type="Pfam" id="PF01067">
    <property type="entry name" value="Calpain_III"/>
    <property type="match status" value="1"/>
</dbReference>
<dbReference type="InterPro" id="IPR038765">
    <property type="entry name" value="Papain-like_cys_pep_sf"/>
</dbReference>
<evidence type="ECO:0000259" key="4">
    <source>
        <dbReference type="PROSITE" id="PS50203"/>
    </source>
</evidence>